<dbReference type="RefSeq" id="WP_171832717.1">
    <property type="nucleotide sequence ID" value="NZ_CP053708.1"/>
</dbReference>
<name>A0A6M8HFK2_9PROT</name>
<keyword evidence="2" id="KW-1185">Reference proteome</keyword>
<organism evidence="1 2">
    <name type="scientific">Lichenicola cladoniae</name>
    <dbReference type="NCBI Taxonomy" id="1484109"/>
    <lineage>
        <taxon>Bacteria</taxon>
        <taxon>Pseudomonadati</taxon>
        <taxon>Pseudomonadota</taxon>
        <taxon>Alphaproteobacteria</taxon>
        <taxon>Acetobacterales</taxon>
        <taxon>Acetobacteraceae</taxon>
        <taxon>Lichenicola</taxon>
    </lineage>
</organism>
<dbReference type="InterPro" id="IPR014989">
    <property type="entry name" value="DUF1839"/>
</dbReference>
<dbReference type="AlphaFoldDB" id="A0A6M8HFK2"/>
<evidence type="ECO:0000313" key="1">
    <source>
        <dbReference type="EMBL" id="QKE88757.1"/>
    </source>
</evidence>
<dbReference type="EMBL" id="CP053708">
    <property type="protein sequence ID" value="QKE88757.1"/>
    <property type="molecule type" value="Genomic_DNA"/>
</dbReference>
<protein>
    <submittedName>
        <fullName evidence="1">DUF1839 family protein</fullName>
    </submittedName>
</protein>
<dbReference type="Pfam" id="PF08893">
    <property type="entry name" value="DUF1839"/>
    <property type="match status" value="1"/>
</dbReference>
<dbReference type="KEGG" id="lck:HN018_00650"/>
<accession>A0A6M8HFK2</accession>
<evidence type="ECO:0000313" key="2">
    <source>
        <dbReference type="Proteomes" id="UP000500767"/>
    </source>
</evidence>
<dbReference type="Proteomes" id="UP000500767">
    <property type="component" value="Chromosome"/>
</dbReference>
<sequence length="323" mass="36598">MEREPNTRSFVGHPLHDSARSWPETNCYIDLWIEVLASLGEMPEAAFGFTVLQNFEGDQFTFSKLIPEDLRRLYGLTVQELSVYRTLEDHTALHVGRGEIVLLEVDAFWLPDTAATTYRQVHTKTTIAIDVCDLAAQECGYFHNAARAVLGGDDYLGAFRLRPEFRSEPDLLPPYLETVTQCVRHRDIGSKQEVALDILRGHLPRRPEQNPFSAWRAVFSDHVEDLLQSPERFHDYAFHFPRLAGSNFELLGSHVAWLGGNALQPVVEACERLAQTTKILQFRLARSVARRRPDPCTECFDKLEADYETALSKLAQWAGAGTP</sequence>
<gene>
    <name evidence="1" type="ORF">HN018_00650</name>
</gene>
<reference evidence="1 2" key="1">
    <citation type="journal article" date="2014" name="World J. Microbiol. Biotechnol.">
        <title>Biodiversity and physiological characteristics of Antarctic and Arctic lichens-associated bacteria.</title>
        <authorList>
            <person name="Lee Y.M."/>
            <person name="Kim E.H."/>
            <person name="Lee H.K."/>
            <person name="Hong S.G."/>
        </authorList>
    </citation>
    <scope>NUCLEOTIDE SEQUENCE [LARGE SCALE GENOMIC DNA]</scope>
    <source>
        <strain evidence="1 2">PAMC 26569</strain>
    </source>
</reference>
<proteinExistence type="predicted"/>